<proteinExistence type="predicted"/>
<evidence type="ECO:0000313" key="2">
    <source>
        <dbReference type="EMBL" id="WIY06291.1"/>
    </source>
</evidence>
<dbReference type="Proteomes" id="UP001239397">
    <property type="component" value="Chromosome"/>
</dbReference>
<accession>A0A9Y2JZ51</accession>
<gene>
    <name evidence="2" type="ORF">QRX60_21495</name>
</gene>
<dbReference type="RefSeq" id="WP_286002552.1">
    <property type="nucleotide sequence ID" value="NZ_CP127295.1"/>
</dbReference>
<dbReference type="EMBL" id="CP127295">
    <property type="protein sequence ID" value="WIY06291.1"/>
    <property type="molecule type" value="Genomic_DNA"/>
</dbReference>
<organism evidence="2 3">
    <name type="scientific">Amycolatopsis mongoliensis</name>
    <dbReference type="NCBI Taxonomy" id="715475"/>
    <lineage>
        <taxon>Bacteria</taxon>
        <taxon>Bacillati</taxon>
        <taxon>Actinomycetota</taxon>
        <taxon>Actinomycetes</taxon>
        <taxon>Pseudonocardiales</taxon>
        <taxon>Pseudonocardiaceae</taxon>
        <taxon>Amycolatopsis</taxon>
    </lineage>
</organism>
<keyword evidence="3" id="KW-1185">Reference proteome</keyword>
<dbReference type="KEGG" id="amog:QRX60_21495"/>
<feature type="signal peptide" evidence="1">
    <location>
        <begin position="1"/>
        <end position="26"/>
    </location>
</feature>
<name>A0A9Y2JZ51_9PSEU</name>
<evidence type="ECO:0000313" key="3">
    <source>
        <dbReference type="Proteomes" id="UP001239397"/>
    </source>
</evidence>
<evidence type="ECO:0008006" key="4">
    <source>
        <dbReference type="Google" id="ProtNLM"/>
    </source>
</evidence>
<feature type="chain" id="PRO_5040800521" description="Secreted protein" evidence="1">
    <location>
        <begin position="27"/>
        <end position="247"/>
    </location>
</feature>
<keyword evidence="1" id="KW-0732">Signal</keyword>
<sequence length="247" mass="25313">MSVLTRAVPLLLVLVLTAFSLGAAEAAPGENAPQAPAAVNFPVGFYVGDEQQPTTSHVAKLGSDIAFPQGRFDGALLGLSGRVPITGKLSIPVTSSYFVAFRFMPATGTVELVPAGDVTGSTQVLTGKDTGCKQTQTNLCADAEVTAKVFVKLSNVEVDGKALDVGPDCRTAQPAEVTLKSLLPLAFPAQPAKTQTTFTTPPFAGCRGHEDLSRLLTGLVSGPGNTLVTDLVLRCVGSTGPNGCGTA</sequence>
<reference evidence="2 3" key="1">
    <citation type="submission" date="2023-06" db="EMBL/GenBank/DDBJ databases">
        <authorList>
            <person name="Oyuntsetseg B."/>
            <person name="Kim S.B."/>
        </authorList>
    </citation>
    <scope>NUCLEOTIDE SEQUENCE [LARGE SCALE GENOMIC DNA]</scope>
    <source>
        <strain evidence="2 3">4-36</strain>
    </source>
</reference>
<dbReference type="AlphaFoldDB" id="A0A9Y2JZ51"/>
<protein>
    <recommendedName>
        <fullName evidence="4">Secreted protein</fullName>
    </recommendedName>
</protein>
<evidence type="ECO:0000256" key="1">
    <source>
        <dbReference type="SAM" id="SignalP"/>
    </source>
</evidence>